<evidence type="ECO:0000256" key="1">
    <source>
        <dbReference type="SAM" id="MobiDB-lite"/>
    </source>
</evidence>
<sequence>METQQQSSAQDEVHHCPAAVVGTDSQETSGAVQDDPVGAVPVLSSQQCSEAVSQSQPPLMPVSAAAKAETQPLMDTDLPGVAPLPISSSPRASRTGPIKTGGLIQVLDHSRWTEPMRAAIDGLLIKYHGAKDLLKRVDADYAAMVQRACTDPNSLLHPTTRQHISRYVKHLAKLKNTSSSLNTSSEKVLETQQLWQSLTTGSQTVSVPVTTLPPATLNPPPATLNPPPAAPPQEESLSRATVEKIVKEILEKQQQQQQKKKMTRNCLACGQPKSRYLGDGSSIHFFYQSKTVNYFYCSTKVFKTYSDEGLKNPRMSFEDFAASPFFERELEAAKQRGAEWKRVAEERKRKSAVQLPTGRLCRFCHQPLKQGPNSPHIHTCFPGVPGKYIYCPSSVFSLYKAQGMVKEMTWMEFQQSDFYEAERHRWAAEKRKGRLTHHPKPTLTLSGLFLVIWVFLQLSL</sequence>
<accession>A0A9Q1FQV6</accession>
<feature type="compositionally biased region" description="Pro residues" evidence="1">
    <location>
        <begin position="216"/>
        <end position="231"/>
    </location>
</feature>
<comment type="caution">
    <text evidence="2">The sequence shown here is derived from an EMBL/GenBank/DDBJ whole genome shotgun (WGS) entry which is preliminary data.</text>
</comment>
<reference evidence="2" key="1">
    <citation type="journal article" date="2023" name="Science">
        <title>Genome structures resolve the early diversification of teleost fishes.</title>
        <authorList>
            <person name="Parey E."/>
            <person name="Louis A."/>
            <person name="Montfort J."/>
            <person name="Bouchez O."/>
            <person name="Roques C."/>
            <person name="Iampietro C."/>
            <person name="Lluch J."/>
            <person name="Castinel A."/>
            <person name="Donnadieu C."/>
            <person name="Desvignes T."/>
            <person name="Floi Bucao C."/>
            <person name="Jouanno E."/>
            <person name="Wen M."/>
            <person name="Mejri S."/>
            <person name="Dirks R."/>
            <person name="Jansen H."/>
            <person name="Henkel C."/>
            <person name="Chen W.J."/>
            <person name="Zahm M."/>
            <person name="Cabau C."/>
            <person name="Klopp C."/>
            <person name="Thompson A.W."/>
            <person name="Robinson-Rechavi M."/>
            <person name="Braasch I."/>
            <person name="Lecointre G."/>
            <person name="Bobe J."/>
            <person name="Postlethwait J.H."/>
            <person name="Berthelot C."/>
            <person name="Roest Crollius H."/>
            <person name="Guiguen Y."/>
        </authorList>
    </citation>
    <scope>NUCLEOTIDE SEQUENCE</scope>
    <source>
        <strain evidence="2">WJC10195</strain>
    </source>
</reference>
<name>A0A9Q1FQV6_SYNKA</name>
<proteinExistence type="predicted"/>
<evidence type="ECO:0000313" key="3">
    <source>
        <dbReference type="Proteomes" id="UP001152622"/>
    </source>
</evidence>
<gene>
    <name evidence="2" type="ORF">SKAU_G00131350</name>
</gene>
<dbReference type="AlphaFoldDB" id="A0A9Q1FQV6"/>
<keyword evidence="3" id="KW-1185">Reference proteome</keyword>
<evidence type="ECO:0000313" key="2">
    <source>
        <dbReference type="EMBL" id="KAJ8364304.1"/>
    </source>
</evidence>
<protein>
    <submittedName>
        <fullName evidence="2">Uncharacterized protein</fullName>
    </submittedName>
</protein>
<feature type="region of interest" description="Disordered" evidence="1">
    <location>
        <begin position="1"/>
        <end position="37"/>
    </location>
</feature>
<feature type="region of interest" description="Disordered" evidence="1">
    <location>
        <begin position="213"/>
        <end position="235"/>
    </location>
</feature>
<dbReference type="EMBL" id="JAINUF010000004">
    <property type="protein sequence ID" value="KAJ8364304.1"/>
    <property type="molecule type" value="Genomic_DNA"/>
</dbReference>
<dbReference type="Proteomes" id="UP001152622">
    <property type="component" value="Chromosome 4"/>
</dbReference>
<organism evidence="2 3">
    <name type="scientific">Synaphobranchus kaupii</name>
    <name type="common">Kaup's arrowtooth eel</name>
    <dbReference type="NCBI Taxonomy" id="118154"/>
    <lineage>
        <taxon>Eukaryota</taxon>
        <taxon>Metazoa</taxon>
        <taxon>Chordata</taxon>
        <taxon>Craniata</taxon>
        <taxon>Vertebrata</taxon>
        <taxon>Euteleostomi</taxon>
        <taxon>Actinopterygii</taxon>
        <taxon>Neopterygii</taxon>
        <taxon>Teleostei</taxon>
        <taxon>Anguilliformes</taxon>
        <taxon>Synaphobranchidae</taxon>
        <taxon>Synaphobranchus</taxon>
    </lineage>
</organism>
<dbReference type="OrthoDB" id="8931359at2759"/>
<feature type="compositionally biased region" description="Polar residues" evidence="1">
    <location>
        <begin position="1"/>
        <end position="10"/>
    </location>
</feature>